<accession>E2ZAR8</accession>
<proteinExistence type="predicted"/>
<gene>
    <name evidence="3" type="ORF">HMPREF9429_00536</name>
</gene>
<dbReference type="InterPro" id="IPR025272">
    <property type="entry name" value="SocA_Panacea"/>
</dbReference>
<feature type="transmembrane region" description="Helical" evidence="1">
    <location>
        <begin position="6"/>
        <end position="29"/>
    </location>
</feature>
<dbReference type="eggNOG" id="COG3600">
    <property type="taxonomic scope" value="Bacteria"/>
</dbReference>
<dbReference type="Proteomes" id="UP000003195">
    <property type="component" value="Unassembled WGS sequence"/>
</dbReference>
<keyword evidence="1" id="KW-0472">Membrane</keyword>
<keyword evidence="4" id="KW-1185">Reference proteome</keyword>
<dbReference type="HOGENOM" id="CLU_110683_1_1_9"/>
<evidence type="ECO:0000259" key="2">
    <source>
        <dbReference type="Pfam" id="PF13274"/>
    </source>
</evidence>
<dbReference type="Pfam" id="PF13274">
    <property type="entry name" value="SocA_Panacea"/>
    <property type="match status" value="1"/>
</dbReference>
<keyword evidence="1" id="KW-1133">Transmembrane helix</keyword>
<feature type="domain" description="Antitoxin SocA-like Panacea" evidence="2">
    <location>
        <begin position="64"/>
        <end position="158"/>
    </location>
</feature>
<dbReference type="AlphaFoldDB" id="E2ZAR8"/>
<keyword evidence="1" id="KW-0812">Transmembrane</keyword>
<organism evidence="3 4">
    <name type="scientific">Megasphaera micronuciformis F0359</name>
    <dbReference type="NCBI Taxonomy" id="706434"/>
    <lineage>
        <taxon>Bacteria</taxon>
        <taxon>Bacillati</taxon>
        <taxon>Bacillota</taxon>
        <taxon>Negativicutes</taxon>
        <taxon>Veillonellales</taxon>
        <taxon>Veillonellaceae</taxon>
        <taxon>Megasphaera</taxon>
    </lineage>
</organism>
<dbReference type="STRING" id="706434.HMPREF9429_00536"/>
<reference evidence="3 4" key="1">
    <citation type="submission" date="2010-08" db="EMBL/GenBank/DDBJ databases">
        <authorList>
            <person name="Weinstock G."/>
            <person name="Sodergren E."/>
            <person name="Clifton S."/>
            <person name="Fulton L."/>
            <person name="Fulton B."/>
            <person name="Courtney L."/>
            <person name="Fronick C."/>
            <person name="Harrison M."/>
            <person name="Strong C."/>
            <person name="Farmer C."/>
            <person name="Delahaunty K."/>
            <person name="Markovic C."/>
            <person name="Hall O."/>
            <person name="Minx P."/>
            <person name="Tomlinson C."/>
            <person name="Mitreva M."/>
            <person name="Hou S."/>
            <person name="Chen J."/>
            <person name="Wollam A."/>
            <person name="Pepin K.H."/>
            <person name="Johnson M."/>
            <person name="Bhonagiri V."/>
            <person name="Zhang X."/>
            <person name="Suruliraj S."/>
            <person name="Warren W."/>
            <person name="Chinwalla A."/>
            <person name="Mardis E.R."/>
            <person name="Wilson R.K."/>
        </authorList>
    </citation>
    <scope>NUCLEOTIDE SEQUENCE [LARGE SCALE GENOMIC DNA]</scope>
    <source>
        <strain evidence="3 4">F0359</strain>
    </source>
</reference>
<dbReference type="EMBL" id="AECS01000012">
    <property type="protein sequence ID" value="EFQ04600.1"/>
    <property type="molecule type" value="Genomic_DNA"/>
</dbReference>
<evidence type="ECO:0000313" key="3">
    <source>
        <dbReference type="EMBL" id="EFQ04600.1"/>
    </source>
</evidence>
<comment type="caution">
    <text evidence="3">The sequence shown here is derived from an EMBL/GenBank/DDBJ whole genome shotgun (WGS) entry which is preliminary data.</text>
</comment>
<name>E2ZAR8_9FIRM</name>
<protein>
    <recommendedName>
        <fullName evidence="2">Antitoxin SocA-like Panacea domain-containing protein</fullName>
    </recommendedName>
</protein>
<evidence type="ECO:0000313" key="4">
    <source>
        <dbReference type="Proteomes" id="UP000003195"/>
    </source>
</evidence>
<sequence>MRDVQMVGRLVLCCEGYFIFLMQIVYNALYKEVFKMAKAIDVARFFINIVNSLPTDDLMTNLRVNKLLYFAQGECLKKLGHPLFTDDIEAWKYGPVVPSVYEQYKSLEKNPIQESIPYSKGAFSEEERELLFDVASYYGQISSSALVKMSHQKGSPWQQVYDPNRKHVKIDIDSIYSYFSQQNPIPTFSEVINKIETVGRRDDEGYLVLPAEWNDDE</sequence>
<evidence type="ECO:0000256" key="1">
    <source>
        <dbReference type="SAM" id="Phobius"/>
    </source>
</evidence>